<dbReference type="EMBL" id="AY860664">
    <property type="protein sequence ID" value="AAX56267.1"/>
    <property type="molecule type" value="Genomic_DNA"/>
</dbReference>
<organism evidence="2">
    <name type="scientific">Legionella geestiana</name>
    <dbReference type="NCBI Taxonomy" id="45065"/>
    <lineage>
        <taxon>Bacteria</taxon>
        <taxon>Pseudomonadati</taxon>
        <taxon>Pseudomonadota</taxon>
        <taxon>Gammaproteobacteria</taxon>
        <taxon>Legionellales</taxon>
        <taxon>Legionellaceae</taxon>
        <taxon>Legionella</taxon>
    </lineage>
</organism>
<dbReference type="Pfam" id="PF13612">
    <property type="entry name" value="DDE_Tnp_1_3"/>
    <property type="match status" value="1"/>
</dbReference>
<feature type="domain" description="Transposase DDE" evidence="1">
    <location>
        <begin position="108"/>
        <end position="257"/>
    </location>
</feature>
<dbReference type="NCBIfam" id="NF033520">
    <property type="entry name" value="transpos_IS982"/>
    <property type="match status" value="1"/>
</dbReference>
<evidence type="ECO:0000313" key="2">
    <source>
        <dbReference type="EMBL" id="AAX56267.1"/>
    </source>
</evidence>
<dbReference type="AlphaFoldDB" id="Q49J09"/>
<sequence>MPVEDFIISTFCLIDSLYKKAVITKLRTRGFAPRLSDPEVITIELVGEFLGLDTDKAIWSYFKRHWQNWFPGLGDRTSFARQSAKLWAVKQSIQKLLAGKLGTFNDSLHMSDGFPLPICHFRRANFSRLFSEAAAYGYCASKNERYYGFKGNLLIDSQGVITAITVTQANIDERESVWDNFDNVQGMIIADKGLIGQDFQEQIRQHTNVSLQTPLRSNMTDPRGSDFSKWLVSTRRLVETVIGQLTERFHIQKVRARDLWHLTSRIGRKTLAHTIGCFLNHKRGAKLTQFDGLVAPL</sequence>
<dbReference type="InterPro" id="IPR025668">
    <property type="entry name" value="Tnp_DDE_dom"/>
</dbReference>
<evidence type="ECO:0000259" key="1">
    <source>
        <dbReference type="Pfam" id="PF13612"/>
    </source>
</evidence>
<accession>Q49J09</accession>
<name>Q49J09_9GAMM</name>
<protein>
    <recommendedName>
        <fullName evidence="1">Transposase DDE domain-containing protein</fullName>
    </recommendedName>
</protein>
<proteinExistence type="predicted"/>
<reference evidence="2" key="1">
    <citation type="journal article" date="2005" name="Proc. Natl. Acad. Sci. U.S.A.">
        <title>Coevolution between nonhomologous but functionally similar proteins and their conserved partners in the Legionella pathogenesis system.</title>
        <authorList>
            <person name="Feldman M."/>
            <person name="Zusman T."/>
            <person name="Hagag S."/>
            <person name="Segal G."/>
        </authorList>
    </citation>
    <scope>NUCLEOTIDE SEQUENCE</scope>
</reference>